<evidence type="ECO:0000259" key="8">
    <source>
        <dbReference type="Pfam" id="PF00347"/>
    </source>
</evidence>
<evidence type="ECO:0000256" key="2">
    <source>
        <dbReference type="ARBA" id="ARBA00022730"/>
    </source>
</evidence>
<dbReference type="HOGENOM" id="CLU_065464_0_0_1"/>
<evidence type="ECO:0000256" key="6">
    <source>
        <dbReference type="ARBA" id="ARBA00035246"/>
    </source>
</evidence>
<proteinExistence type="inferred from homology"/>
<name>E9I7I1_DAPPU</name>
<dbReference type="FunFam" id="3.90.930.12:FF:000008">
    <property type="entry name" value="50S ribosomal protein L6"/>
    <property type="match status" value="1"/>
</dbReference>
<accession>E9I7I1</accession>
<dbReference type="GO" id="GO:0003735">
    <property type="term" value="F:structural constituent of ribosome"/>
    <property type="evidence" value="ECO:0000318"/>
    <property type="project" value="GO_Central"/>
</dbReference>
<comment type="similarity">
    <text evidence="1">Belongs to the universal ribosomal protein uL6 family.</text>
</comment>
<dbReference type="InterPro" id="IPR020040">
    <property type="entry name" value="Ribosomal_uL6_a/b-dom"/>
</dbReference>
<dbReference type="PANTHER" id="PTHR11655:SF16">
    <property type="entry name" value="60S RIBOSOMAL PROTEIN L9"/>
    <property type="match status" value="1"/>
</dbReference>
<dbReference type="STRING" id="6669.E9I7I1"/>
<evidence type="ECO:0000256" key="5">
    <source>
        <dbReference type="ARBA" id="ARBA00023274"/>
    </source>
</evidence>
<dbReference type="GO" id="GO:0002181">
    <property type="term" value="P:cytoplasmic translation"/>
    <property type="evidence" value="ECO:0000318"/>
    <property type="project" value="GO_Central"/>
</dbReference>
<dbReference type="Pfam" id="PF00347">
    <property type="entry name" value="Ribosomal_L6"/>
    <property type="match status" value="2"/>
</dbReference>
<protein>
    <recommendedName>
        <fullName evidence="6">Large ribosomal subunit protein uL6</fullName>
    </recommendedName>
    <alternativeName>
        <fullName evidence="7">60S ribosomal protein L9</fullName>
    </alternativeName>
</protein>
<dbReference type="EMBL" id="GL737239">
    <property type="protein sequence ID" value="EFX60049.1"/>
    <property type="molecule type" value="Genomic_DNA"/>
</dbReference>
<keyword evidence="2" id="KW-0699">rRNA-binding</keyword>
<dbReference type="InterPro" id="IPR000702">
    <property type="entry name" value="Ribosomal_uL6-like"/>
</dbReference>
<dbReference type="OMA" id="CARIQQA"/>
<dbReference type="eggNOG" id="KOG3255">
    <property type="taxonomic scope" value="Eukaryota"/>
</dbReference>
<dbReference type="FunFam" id="3.90.930.12:FF:000004">
    <property type="entry name" value="60S ribosomal protein L9"/>
    <property type="match status" value="1"/>
</dbReference>
<feature type="domain" description="Large ribosomal subunit protein uL6 alpha-beta" evidence="8">
    <location>
        <begin position="12"/>
        <end position="90"/>
    </location>
</feature>
<dbReference type="InterPro" id="IPR036789">
    <property type="entry name" value="Ribosomal_uL6-like_a/b-dom_sf"/>
</dbReference>
<evidence type="ECO:0000313" key="9">
    <source>
        <dbReference type="EMBL" id="EFX60049.1"/>
    </source>
</evidence>
<dbReference type="AlphaFoldDB" id="E9I7I1"/>
<sequence>MKYILAEQVLEIPEGVNVEVKAREVVVKGKLGTLTRRFKHVPIEIRKEVSDKTKASSLKFRMWLQKKKRNAVLGTVRSTIRNMIQGVTVGYKFKMVLAYSHFPIVVNVIENGRAVEIKNFLGFKMNKRIDAPEGVVITKKEEEKNNLTVQGINLEDVSQVCARIQQATVIQDKDLRSFLDGIYVQDARLEFAD</sequence>
<dbReference type="PhylomeDB" id="E9I7I1"/>
<dbReference type="SUPFAM" id="SSF56053">
    <property type="entry name" value="Ribosomal protein L6"/>
    <property type="match status" value="2"/>
</dbReference>
<feature type="domain" description="Large ribosomal subunit protein uL6 alpha-beta" evidence="8">
    <location>
        <begin position="102"/>
        <end position="181"/>
    </location>
</feature>
<dbReference type="InParanoid" id="E9I7I1"/>
<keyword evidence="3" id="KW-0694">RNA-binding</keyword>
<dbReference type="OrthoDB" id="291967at2759"/>
<keyword evidence="4" id="KW-0689">Ribosomal protein</keyword>
<reference evidence="9 10" key="1">
    <citation type="journal article" date="2011" name="Science">
        <title>The ecoresponsive genome of Daphnia pulex.</title>
        <authorList>
            <person name="Colbourne J.K."/>
            <person name="Pfrender M.E."/>
            <person name="Gilbert D."/>
            <person name="Thomas W.K."/>
            <person name="Tucker A."/>
            <person name="Oakley T.H."/>
            <person name="Tokishita S."/>
            <person name="Aerts A."/>
            <person name="Arnold G.J."/>
            <person name="Basu M.K."/>
            <person name="Bauer D.J."/>
            <person name="Caceres C.E."/>
            <person name="Carmel L."/>
            <person name="Casola C."/>
            <person name="Choi J.H."/>
            <person name="Detter J.C."/>
            <person name="Dong Q."/>
            <person name="Dusheyko S."/>
            <person name="Eads B.D."/>
            <person name="Frohlich T."/>
            <person name="Geiler-Samerotte K.A."/>
            <person name="Gerlach D."/>
            <person name="Hatcher P."/>
            <person name="Jogdeo S."/>
            <person name="Krijgsveld J."/>
            <person name="Kriventseva E.V."/>
            <person name="Kultz D."/>
            <person name="Laforsch C."/>
            <person name="Lindquist E."/>
            <person name="Lopez J."/>
            <person name="Manak J.R."/>
            <person name="Muller J."/>
            <person name="Pangilinan J."/>
            <person name="Patwardhan R.P."/>
            <person name="Pitluck S."/>
            <person name="Pritham E.J."/>
            <person name="Rechtsteiner A."/>
            <person name="Rho M."/>
            <person name="Rogozin I.B."/>
            <person name="Sakarya O."/>
            <person name="Salamov A."/>
            <person name="Schaack S."/>
            <person name="Shapiro H."/>
            <person name="Shiga Y."/>
            <person name="Skalitzky C."/>
            <person name="Smith Z."/>
            <person name="Souvorov A."/>
            <person name="Sung W."/>
            <person name="Tang Z."/>
            <person name="Tsuchiya D."/>
            <person name="Tu H."/>
            <person name="Vos H."/>
            <person name="Wang M."/>
            <person name="Wolf Y.I."/>
            <person name="Yamagata H."/>
            <person name="Yamada T."/>
            <person name="Ye Y."/>
            <person name="Shaw J.R."/>
            <person name="Andrews J."/>
            <person name="Crease T.J."/>
            <person name="Tang H."/>
            <person name="Lucas S.M."/>
            <person name="Robertson H.M."/>
            <person name="Bork P."/>
            <person name="Koonin E.V."/>
            <person name="Zdobnov E.M."/>
            <person name="Grigoriev I.V."/>
            <person name="Lynch M."/>
            <person name="Boore J.L."/>
        </authorList>
    </citation>
    <scope>NUCLEOTIDE SEQUENCE [LARGE SCALE GENOMIC DNA]</scope>
</reference>
<evidence type="ECO:0000256" key="7">
    <source>
        <dbReference type="ARBA" id="ARBA00035349"/>
    </source>
</evidence>
<dbReference type="GO" id="GO:0019843">
    <property type="term" value="F:rRNA binding"/>
    <property type="evidence" value="ECO:0007669"/>
    <property type="project" value="UniProtKB-KW"/>
</dbReference>
<dbReference type="PANTHER" id="PTHR11655">
    <property type="entry name" value="60S/50S RIBOSOMAL PROTEIN L6/L9"/>
    <property type="match status" value="1"/>
</dbReference>
<evidence type="ECO:0000256" key="1">
    <source>
        <dbReference type="ARBA" id="ARBA00009356"/>
    </source>
</evidence>
<keyword evidence="10" id="KW-1185">Reference proteome</keyword>
<dbReference type="Gene3D" id="3.90.930.12">
    <property type="entry name" value="Ribosomal protein L6, alpha-beta domain"/>
    <property type="match status" value="2"/>
</dbReference>
<organism evidence="9 10">
    <name type="scientific">Daphnia pulex</name>
    <name type="common">Water flea</name>
    <dbReference type="NCBI Taxonomy" id="6669"/>
    <lineage>
        <taxon>Eukaryota</taxon>
        <taxon>Metazoa</taxon>
        <taxon>Ecdysozoa</taxon>
        <taxon>Arthropoda</taxon>
        <taxon>Crustacea</taxon>
        <taxon>Branchiopoda</taxon>
        <taxon>Diplostraca</taxon>
        <taxon>Cladocera</taxon>
        <taxon>Anomopoda</taxon>
        <taxon>Daphniidae</taxon>
        <taxon>Daphnia</taxon>
    </lineage>
</organism>
<dbReference type="GO" id="GO:0022625">
    <property type="term" value="C:cytosolic large ribosomal subunit"/>
    <property type="evidence" value="ECO:0000318"/>
    <property type="project" value="GO_Central"/>
</dbReference>
<dbReference type="PIRSF" id="PIRSF002162">
    <property type="entry name" value="Ribosomal_L6"/>
    <property type="match status" value="1"/>
</dbReference>
<dbReference type="KEGG" id="dpx:DAPPUDRAFT_72936"/>
<gene>
    <name evidence="9" type="ORF">DAPPUDRAFT_72936</name>
</gene>
<evidence type="ECO:0000256" key="4">
    <source>
        <dbReference type="ARBA" id="ARBA00022980"/>
    </source>
</evidence>
<evidence type="ECO:0000256" key="3">
    <source>
        <dbReference type="ARBA" id="ARBA00022884"/>
    </source>
</evidence>
<evidence type="ECO:0000313" key="10">
    <source>
        <dbReference type="Proteomes" id="UP000000305"/>
    </source>
</evidence>
<dbReference type="Proteomes" id="UP000000305">
    <property type="component" value="Unassembled WGS sequence"/>
</dbReference>
<keyword evidence="5" id="KW-0687">Ribonucleoprotein</keyword>